<evidence type="ECO:0000256" key="7">
    <source>
        <dbReference type="RuleBase" id="RU362114"/>
    </source>
</evidence>
<dbReference type="GeneTree" id="ENSGT00940000154311"/>
<dbReference type="PANTHER" id="PTHR14453">
    <property type="entry name" value="PARP/ZINC FINGER CCCH TYPE DOMAIN CONTAINING PROTEIN"/>
    <property type="match status" value="1"/>
</dbReference>
<dbReference type="Pfam" id="PF00644">
    <property type="entry name" value="PARP"/>
    <property type="match status" value="1"/>
</dbReference>
<dbReference type="OMA" id="GGANERI"/>
<dbReference type="GO" id="GO:0070212">
    <property type="term" value="P:protein poly-ADP-ribosylation"/>
    <property type="evidence" value="ECO:0007669"/>
    <property type="project" value="TreeGrafter"/>
</dbReference>
<evidence type="ECO:0000256" key="3">
    <source>
        <dbReference type="ARBA" id="ARBA00022679"/>
    </source>
</evidence>
<keyword evidence="2 7" id="KW-0328">Glycosyltransferase</keyword>
<evidence type="ECO:0000259" key="8">
    <source>
        <dbReference type="PROSITE" id="PS51059"/>
    </source>
</evidence>
<dbReference type="GO" id="GO:1990404">
    <property type="term" value="F:NAD+-protein mono-ADP-ribosyltransferase activity"/>
    <property type="evidence" value="ECO:0007669"/>
    <property type="project" value="TreeGrafter"/>
</dbReference>
<dbReference type="HOGENOM" id="CLU_014825_3_0_1"/>
<dbReference type="SUPFAM" id="SSF56399">
    <property type="entry name" value="ADP-ribosylation"/>
    <property type="match status" value="1"/>
</dbReference>
<dbReference type="EC" id="2.4.2.-" evidence="7"/>
<keyword evidence="3 7" id="KW-0808">Transferase</keyword>
<dbReference type="Proteomes" id="UP000008672">
    <property type="component" value="Unassembled WGS sequence"/>
</dbReference>
<organism evidence="9 10">
    <name type="scientific">Latimeria chalumnae</name>
    <name type="common">Coelacanth</name>
    <dbReference type="NCBI Taxonomy" id="7897"/>
    <lineage>
        <taxon>Eukaryota</taxon>
        <taxon>Metazoa</taxon>
        <taxon>Chordata</taxon>
        <taxon>Craniata</taxon>
        <taxon>Vertebrata</taxon>
        <taxon>Euteleostomi</taxon>
        <taxon>Coelacanthiformes</taxon>
        <taxon>Coelacanthidae</taxon>
        <taxon>Latimeria</taxon>
    </lineage>
</organism>
<evidence type="ECO:0000256" key="1">
    <source>
        <dbReference type="ARBA" id="ARBA00004123"/>
    </source>
</evidence>
<dbReference type="Gene3D" id="3.90.228.10">
    <property type="match status" value="1"/>
</dbReference>
<dbReference type="CDD" id="cd01439">
    <property type="entry name" value="TCCD_inducible_PARP_like"/>
    <property type="match status" value="1"/>
</dbReference>
<dbReference type="InParanoid" id="H3AL20"/>
<dbReference type="GO" id="GO:0005737">
    <property type="term" value="C:cytoplasm"/>
    <property type="evidence" value="ECO:0007669"/>
    <property type="project" value="TreeGrafter"/>
</dbReference>
<keyword evidence="10" id="KW-1185">Reference proteome</keyword>
<evidence type="ECO:0000256" key="6">
    <source>
        <dbReference type="ARBA" id="ARBA00024347"/>
    </source>
</evidence>
<dbReference type="STRING" id="7897.ENSLACP00000010341"/>
<reference evidence="10" key="1">
    <citation type="submission" date="2011-08" db="EMBL/GenBank/DDBJ databases">
        <title>The draft genome of Latimeria chalumnae.</title>
        <authorList>
            <person name="Di Palma F."/>
            <person name="Alfoldi J."/>
            <person name="Johnson J."/>
            <person name="Berlin A."/>
            <person name="Gnerre S."/>
            <person name="Jaffe D."/>
            <person name="MacCallum I."/>
            <person name="Young S."/>
            <person name="Walker B.J."/>
            <person name="Lander E."/>
            <person name="Lindblad-Toh K."/>
        </authorList>
    </citation>
    <scope>NUCLEOTIDE SEQUENCE [LARGE SCALE GENOMIC DNA]</scope>
    <source>
        <strain evidence="10">Wild caught</strain>
    </source>
</reference>
<dbReference type="eggNOG" id="ENOG502S1F8">
    <property type="taxonomic scope" value="Eukaryota"/>
</dbReference>
<comment type="similarity">
    <text evidence="6">Belongs to the ARTD/PARP family.</text>
</comment>
<dbReference type="InterPro" id="IPR052056">
    <property type="entry name" value="Mono-ARTD/PARP"/>
</dbReference>
<evidence type="ECO:0000313" key="10">
    <source>
        <dbReference type="Proteomes" id="UP000008672"/>
    </source>
</evidence>
<reference evidence="9" key="3">
    <citation type="submission" date="2025-09" db="UniProtKB">
        <authorList>
            <consortium name="Ensembl"/>
        </authorList>
    </citation>
    <scope>IDENTIFICATION</scope>
</reference>
<comment type="subcellular location">
    <subcellularLocation>
        <location evidence="1">Nucleus</location>
    </subcellularLocation>
</comment>
<evidence type="ECO:0000256" key="2">
    <source>
        <dbReference type="ARBA" id="ARBA00022676"/>
    </source>
</evidence>
<accession>H3AL20</accession>
<keyword evidence="5" id="KW-0539">Nucleus</keyword>
<evidence type="ECO:0000256" key="5">
    <source>
        <dbReference type="ARBA" id="ARBA00023242"/>
    </source>
</evidence>
<keyword evidence="4 7" id="KW-0520">NAD</keyword>
<dbReference type="PANTHER" id="PTHR14453:SF107">
    <property type="entry name" value="POLY [ADP-RIBOSE] POLYMERASE"/>
    <property type="match status" value="1"/>
</dbReference>
<dbReference type="PROSITE" id="PS51059">
    <property type="entry name" value="PARP_CATALYTIC"/>
    <property type="match status" value="1"/>
</dbReference>
<dbReference type="InterPro" id="IPR012317">
    <property type="entry name" value="Poly(ADP-ribose)pol_cat_dom"/>
</dbReference>
<reference evidence="9" key="2">
    <citation type="submission" date="2025-08" db="UniProtKB">
        <authorList>
            <consortium name="Ensembl"/>
        </authorList>
    </citation>
    <scope>IDENTIFICATION</scope>
</reference>
<proteinExistence type="inferred from homology"/>
<dbReference type="EMBL" id="AFYH01183981">
    <property type="status" value="NOT_ANNOTATED_CDS"/>
    <property type="molecule type" value="Genomic_DNA"/>
</dbReference>
<dbReference type="GO" id="GO:0010629">
    <property type="term" value="P:negative regulation of gene expression"/>
    <property type="evidence" value="ECO:0007669"/>
    <property type="project" value="TreeGrafter"/>
</dbReference>
<protein>
    <recommendedName>
        <fullName evidence="7">Poly [ADP-ribose] polymerase</fullName>
        <shortName evidence="7">PARP</shortName>
        <ecNumber evidence="7">2.4.2.-</ecNumber>
    </recommendedName>
</protein>
<feature type="domain" description="PARP catalytic" evidence="8">
    <location>
        <begin position="8"/>
        <end position="197"/>
    </location>
</feature>
<evidence type="ECO:0000313" key="9">
    <source>
        <dbReference type="Ensembl" id="ENSLACP00000010341.1"/>
    </source>
</evidence>
<sequence length="197" mass="22143">LSLFIGFFPLPATWDNFGPMVNMVELPVRSNEFNSVQRNFMRSAARHTIHKIERVQNAFLHYMYEVRKKALEKKNGPGGANERIAFHGTSAESCKAICRNGFDRSYAATMYGHGVYFAEDAQYSSLYSSQDANGRKMMLQARILAGRWAAGTAGMKTLPPHSPGDPSDLCDSLVDSIFNPTMYVIFHDAQVYPEYLI</sequence>
<dbReference type="GO" id="GO:0003950">
    <property type="term" value="F:NAD+ poly-ADP-ribosyltransferase activity"/>
    <property type="evidence" value="ECO:0007669"/>
    <property type="project" value="UniProtKB-UniRule"/>
</dbReference>
<dbReference type="GO" id="GO:0005634">
    <property type="term" value="C:nucleus"/>
    <property type="evidence" value="ECO:0007669"/>
    <property type="project" value="UniProtKB-SubCell"/>
</dbReference>
<name>H3AL20_LATCH</name>
<dbReference type="AlphaFoldDB" id="H3AL20"/>
<dbReference type="Ensembl" id="ENSLACT00000010419.1">
    <property type="protein sequence ID" value="ENSLACP00000010341.1"/>
    <property type="gene ID" value="ENSLACG00000009107.1"/>
</dbReference>
<evidence type="ECO:0000256" key="4">
    <source>
        <dbReference type="ARBA" id="ARBA00023027"/>
    </source>
</evidence>
<dbReference type="GO" id="GO:0003714">
    <property type="term" value="F:transcription corepressor activity"/>
    <property type="evidence" value="ECO:0007669"/>
    <property type="project" value="TreeGrafter"/>
</dbReference>